<dbReference type="EMBL" id="CAJHUB010000672">
    <property type="protein sequence ID" value="CAD7673955.1"/>
    <property type="molecule type" value="Genomic_DNA"/>
</dbReference>
<sequence>MKAERGEEATEECEASRGWFMRLKARSHLHDIQMQGEAESADVEASANHPEDPAKMTHEERGNIWAWAAAASPLPHWLLFSKDFKVHKLLSRTHYSE</sequence>
<feature type="compositionally biased region" description="Basic and acidic residues" evidence="1">
    <location>
        <begin position="49"/>
        <end position="59"/>
    </location>
</feature>
<keyword evidence="3" id="KW-1185">Reference proteome</keyword>
<gene>
    <name evidence="2" type="ORF">NYPRO_LOCUS6750</name>
</gene>
<protein>
    <submittedName>
        <fullName evidence="2">(raccoon dog) hypothetical protein</fullName>
    </submittedName>
</protein>
<organism evidence="2 3">
    <name type="scientific">Nyctereutes procyonoides</name>
    <name type="common">Raccoon dog</name>
    <name type="synonym">Canis procyonoides</name>
    <dbReference type="NCBI Taxonomy" id="34880"/>
    <lineage>
        <taxon>Eukaryota</taxon>
        <taxon>Metazoa</taxon>
        <taxon>Chordata</taxon>
        <taxon>Craniata</taxon>
        <taxon>Vertebrata</taxon>
        <taxon>Euteleostomi</taxon>
        <taxon>Mammalia</taxon>
        <taxon>Eutheria</taxon>
        <taxon>Laurasiatheria</taxon>
        <taxon>Carnivora</taxon>
        <taxon>Caniformia</taxon>
        <taxon>Canidae</taxon>
        <taxon>Nyctereutes</taxon>
    </lineage>
</organism>
<evidence type="ECO:0000313" key="2">
    <source>
        <dbReference type="EMBL" id="CAD7673955.1"/>
    </source>
</evidence>
<proteinExistence type="predicted"/>
<comment type="caution">
    <text evidence="2">The sequence shown here is derived from an EMBL/GenBank/DDBJ whole genome shotgun (WGS) entry which is preliminary data.</text>
</comment>
<reference evidence="2" key="1">
    <citation type="submission" date="2020-12" db="EMBL/GenBank/DDBJ databases">
        <authorList>
            <consortium name="Molecular Ecology Group"/>
        </authorList>
    </citation>
    <scope>NUCLEOTIDE SEQUENCE</scope>
    <source>
        <strain evidence="2">TBG_1078</strain>
    </source>
</reference>
<name>A0A811YDQ3_NYCPR</name>
<evidence type="ECO:0000313" key="3">
    <source>
        <dbReference type="Proteomes" id="UP000645828"/>
    </source>
</evidence>
<dbReference type="Proteomes" id="UP000645828">
    <property type="component" value="Unassembled WGS sequence"/>
</dbReference>
<feature type="region of interest" description="Disordered" evidence="1">
    <location>
        <begin position="34"/>
        <end position="59"/>
    </location>
</feature>
<evidence type="ECO:0000256" key="1">
    <source>
        <dbReference type="SAM" id="MobiDB-lite"/>
    </source>
</evidence>
<accession>A0A811YDQ3</accession>
<dbReference type="AlphaFoldDB" id="A0A811YDQ3"/>